<feature type="compositionally biased region" description="Low complexity" evidence="1">
    <location>
        <begin position="111"/>
        <end position="128"/>
    </location>
</feature>
<organism evidence="3 4">
    <name type="scientific">Pseudo-nitzschia multistriata</name>
    <dbReference type="NCBI Taxonomy" id="183589"/>
    <lineage>
        <taxon>Eukaryota</taxon>
        <taxon>Sar</taxon>
        <taxon>Stramenopiles</taxon>
        <taxon>Ochrophyta</taxon>
        <taxon>Bacillariophyta</taxon>
        <taxon>Bacillariophyceae</taxon>
        <taxon>Bacillariophycidae</taxon>
        <taxon>Bacillariales</taxon>
        <taxon>Bacillariaceae</taxon>
        <taxon>Pseudo-nitzschia</taxon>
    </lineage>
</organism>
<dbReference type="OrthoDB" id="243127at2759"/>
<feature type="compositionally biased region" description="Basic and acidic residues" evidence="1">
    <location>
        <begin position="453"/>
        <end position="482"/>
    </location>
</feature>
<feature type="compositionally biased region" description="Polar residues" evidence="1">
    <location>
        <begin position="152"/>
        <end position="161"/>
    </location>
</feature>
<dbReference type="NCBIfam" id="NF041131">
    <property type="entry name" value="RicT_YaaT_fam"/>
    <property type="match status" value="1"/>
</dbReference>
<feature type="region of interest" description="Disordered" evidence="1">
    <location>
        <begin position="333"/>
        <end position="359"/>
    </location>
</feature>
<proteinExistence type="predicted"/>
<reference evidence="3 4" key="1">
    <citation type="submission" date="2019-01" db="EMBL/GenBank/DDBJ databases">
        <authorList>
            <person name="Ferrante I. M."/>
        </authorList>
    </citation>
    <scope>NUCLEOTIDE SEQUENCE [LARGE SCALE GENOMIC DNA]</scope>
    <source>
        <strain evidence="3 4">B856</strain>
    </source>
</reference>
<name>A0A448YV94_9STRA</name>
<dbReference type="EMBL" id="CAACVS010000006">
    <property type="protein sequence ID" value="VEU33712.1"/>
    <property type="molecule type" value="Genomic_DNA"/>
</dbReference>
<dbReference type="Pfam" id="PF04468">
    <property type="entry name" value="PSP1"/>
    <property type="match status" value="1"/>
</dbReference>
<feature type="compositionally biased region" description="Polar residues" evidence="1">
    <location>
        <begin position="418"/>
        <end position="427"/>
    </location>
</feature>
<gene>
    <name evidence="3" type="ORF">PSNMU_V1.4_AUG-EV-PASAV3_0004020</name>
</gene>
<dbReference type="PANTHER" id="PTHR43830">
    <property type="entry name" value="PROTEIN PSP1"/>
    <property type="match status" value="1"/>
</dbReference>
<feature type="domain" description="PSP1 C-terminal" evidence="2">
    <location>
        <begin position="667"/>
        <end position="752"/>
    </location>
</feature>
<feature type="compositionally biased region" description="Polar residues" evidence="1">
    <location>
        <begin position="58"/>
        <end position="95"/>
    </location>
</feature>
<evidence type="ECO:0000313" key="4">
    <source>
        <dbReference type="Proteomes" id="UP000291116"/>
    </source>
</evidence>
<dbReference type="InterPro" id="IPR007557">
    <property type="entry name" value="PSP1_C"/>
</dbReference>
<feature type="region of interest" description="Disordered" evidence="1">
    <location>
        <begin position="395"/>
        <end position="520"/>
    </location>
</feature>
<protein>
    <recommendedName>
        <fullName evidence="2">PSP1 C-terminal domain-containing protein</fullName>
    </recommendedName>
</protein>
<evidence type="ECO:0000259" key="2">
    <source>
        <dbReference type="PROSITE" id="PS51411"/>
    </source>
</evidence>
<feature type="region of interest" description="Disordered" evidence="1">
    <location>
        <begin position="1"/>
        <end position="37"/>
    </location>
</feature>
<dbReference type="InterPro" id="IPR047767">
    <property type="entry name" value="PSP1-like"/>
</dbReference>
<dbReference type="AlphaFoldDB" id="A0A448YV94"/>
<dbReference type="PANTHER" id="PTHR43830:SF3">
    <property type="entry name" value="PROTEIN PSP1"/>
    <property type="match status" value="1"/>
</dbReference>
<dbReference type="GO" id="GO:0005737">
    <property type="term" value="C:cytoplasm"/>
    <property type="evidence" value="ECO:0007669"/>
    <property type="project" value="TreeGrafter"/>
</dbReference>
<evidence type="ECO:0000256" key="1">
    <source>
        <dbReference type="SAM" id="MobiDB-lite"/>
    </source>
</evidence>
<sequence length="800" mass="85669">MAGIMAASVPRQDLATGWDGDPQSSMETNPTSATSGLELGIGGLNLISSNINSGANIKSRSPVPNSGDSVHSTHSTGTANSNQGESFTSGGSNMSRPPGMSSLPLLVPPIGKSGHSKSSSNSSTAHTATLTPTSSIDGGASNDLYVGPGGARSQNSPSSSGDHLPGITNLGSFDTDDGAHDGLMGLQALRERAQSSPGPPPREFSANARGFVPGRPRLPSKDSGRSISVGSTRPPLAGGSAIAPHTVEGMGFQSTGNRSRGASPPPNAGVISRPDSQFLGYGNGGNPSDNSFDSMTLRRALSNDTFGADYNNYGGPRQGNDHLNNSFSQVSLNNQIRGGPSGHVPGLYQSQSQRSLTGGPEYYHEANYEAGFIPHRANANVDADYAMQQQHHQDMNYHSYGPGGHQFQQPRGPHRRSLSLQHNSYSDNDLAGQGSQGVYGMHHRRGSLPHDGQMQRRGAEFDRDFDQRERLGNTSYHRHDNRMVSPAHSPMQSSYGSNHNRYPSDISSASSSSPSLGLGSSAPLYGRHRLAHSDEDISHPLAGENIEVPGEDQYYNDGMTYQRSASMGHAPSYNTDSRHLPTAGASMQAPKNVYNVKFKRTQRTFEIGPRLNRHLEVGTYVKVEADRGEDLGIVIGKAKNPLARSSSFGAGMGDIPTAGAGGGGDLKKIIRLATHDEVQLLGMKRKEEEELLEVCRHKVIQRGMPMVVVDAEYQFDRHKLTFFFEANTRIDFRELVRDLFSIYKTRIWMQQLDKSTSATCPTAPAPAPLVMDYGTPIIAPVSEYEGYAQTPAVGSDDGKE</sequence>
<feature type="compositionally biased region" description="Low complexity" evidence="1">
    <location>
        <begin position="507"/>
        <end position="520"/>
    </location>
</feature>
<feature type="compositionally biased region" description="Polar residues" evidence="1">
    <location>
        <begin position="22"/>
        <end position="34"/>
    </location>
</feature>
<feature type="compositionally biased region" description="Polar residues" evidence="1">
    <location>
        <begin position="490"/>
        <end position="501"/>
    </location>
</feature>
<keyword evidence="4" id="KW-1185">Reference proteome</keyword>
<dbReference type="Proteomes" id="UP000291116">
    <property type="component" value="Unassembled WGS sequence"/>
</dbReference>
<dbReference type="PROSITE" id="PS51411">
    <property type="entry name" value="PSP1_C"/>
    <property type="match status" value="1"/>
</dbReference>
<evidence type="ECO:0000313" key="3">
    <source>
        <dbReference type="EMBL" id="VEU33712.1"/>
    </source>
</evidence>
<feature type="region of interest" description="Disordered" evidence="1">
    <location>
        <begin position="57"/>
        <end position="294"/>
    </location>
</feature>
<accession>A0A448YV94</accession>